<evidence type="ECO:0000313" key="2">
    <source>
        <dbReference type="Proteomes" id="UP001352852"/>
    </source>
</evidence>
<keyword evidence="2" id="KW-1185">Reference proteome</keyword>
<dbReference type="EMBL" id="JAHUTJ010030082">
    <property type="protein sequence ID" value="MED6275969.1"/>
    <property type="molecule type" value="Genomic_DNA"/>
</dbReference>
<proteinExistence type="predicted"/>
<sequence>MYCPSCGKELVELHRTFAAAVARGFKKYVLELLHGLQINVGLVVIQKGDLRPQCGKTISLTTDPDTGVGQ</sequence>
<name>A0ABU7DNW6_9TELE</name>
<dbReference type="Proteomes" id="UP001352852">
    <property type="component" value="Unassembled WGS sequence"/>
</dbReference>
<evidence type="ECO:0000313" key="1">
    <source>
        <dbReference type="EMBL" id="MED6275969.1"/>
    </source>
</evidence>
<reference evidence="1 2" key="1">
    <citation type="submission" date="2021-06" db="EMBL/GenBank/DDBJ databases">
        <authorList>
            <person name="Palmer J.M."/>
        </authorList>
    </citation>
    <scope>NUCLEOTIDE SEQUENCE [LARGE SCALE GENOMIC DNA]</scope>
    <source>
        <strain evidence="1 2">CL_MEX2019</strain>
        <tissue evidence="1">Muscle</tissue>
    </source>
</reference>
<gene>
    <name evidence="1" type="ORF">CHARACLAT_032039</name>
</gene>
<accession>A0ABU7DNW6</accession>
<protein>
    <submittedName>
        <fullName evidence="1">Uncharacterized protein</fullName>
    </submittedName>
</protein>
<organism evidence="1 2">
    <name type="scientific">Characodon lateralis</name>
    <dbReference type="NCBI Taxonomy" id="208331"/>
    <lineage>
        <taxon>Eukaryota</taxon>
        <taxon>Metazoa</taxon>
        <taxon>Chordata</taxon>
        <taxon>Craniata</taxon>
        <taxon>Vertebrata</taxon>
        <taxon>Euteleostomi</taxon>
        <taxon>Actinopterygii</taxon>
        <taxon>Neopterygii</taxon>
        <taxon>Teleostei</taxon>
        <taxon>Neoteleostei</taxon>
        <taxon>Acanthomorphata</taxon>
        <taxon>Ovalentaria</taxon>
        <taxon>Atherinomorphae</taxon>
        <taxon>Cyprinodontiformes</taxon>
        <taxon>Goodeidae</taxon>
        <taxon>Characodon</taxon>
    </lineage>
</organism>
<comment type="caution">
    <text evidence="1">The sequence shown here is derived from an EMBL/GenBank/DDBJ whole genome shotgun (WGS) entry which is preliminary data.</text>
</comment>